<evidence type="ECO:0000259" key="8">
    <source>
        <dbReference type="Pfam" id="PF01416"/>
    </source>
</evidence>
<dbReference type="HAMAP" id="MF_00171">
    <property type="entry name" value="TruA"/>
    <property type="match status" value="1"/>
</dbReference>
<dbReference type="GO" id="GO:0003723">
    <property type="term" value="F:RNA binding"/>
    <property type="evidence" value="ECO:0007669"/>
    <property type="project" value="InterPro"/>
</dbReference>
<dbReference type="GO" id="GO:0031119">
    <property type="term" value="P:tRNA pseudouridine synthesis"/>
    <property type="evidence" value="ECO:0007669"/>
    <property type="project" value="UniProtKB-UniRule"/>
</dbReference>
<proteinExistence type="inferred from homology"/>
<dbReference type="InterPro" id="IPR020095">
    <property type="entry name" value="PsdUridine_synth_TruA_C"/>
</dbReference>
<organism evidence="9 10">
    <name type="scientific">Candidatus Anaerobutyricum stercoripullorum</name>
    <dbReference type="NCBI Taxonomy" id="2838456"/>
    <lineage>
        <taxon>Bacteria</taxon>
        <taxon>Bacillati</taxon>
        <taxon>Bacillota</taxon>
        <taxon>Clostridia</taxon>
        <taxon>Lachnospirales</taxon>
        <taxon>Lachnospiraceae</taxon>
        <taxon>Anaerobutyricum</taxon>
    </lineage>
</organism>
<evidence type="ECO:0000256" key="1">
    <source>
        <dbReference type="ARBA" id="ARBA00009375"/>
    </source>
</evidence>
<keyword evidence="3 4" id="KW-0413">Isomerase</keyword>
<dbReference type="FunFam" id="3.30.70.580:FF:000001">
    <property type="entry name" value="tRNA pseudouridine synthase A"/>
    <property type="match status" value="1"/>
</dbReference>
<evidence type="ECO:0000256" key="6">
    <source>
        <dbReference type="PIRSR" id="PIRSR001430-2"/>
    </source>
</evidence>
<accession>A0A9D1X443</accession>
<name>A0A9D1X443_9FIRM</name>
<evidence type="ECO:0000256" key="5">
    <source>
        <dbReference type="PIRSR" id="PIRSR001430-1"/>
    </source>
</evidence>
<dbReference type="NCBIfam" id="TIGR00071">
    <property type="entry name" value="hisT_truA"/>
    <property type="match status" value="1"/>
</dbReference>
<evidence type="ECO:0000256" key="4">
    <source>
        <dbReference type="HAMAP-Rule" id="MF_00171"/>
    </source>
</evidence>
<evidence type="ECO:0000256" key="7">
    <source>
        <dbReference type="RuleBase" id="RU003792"/>
    </source>
</evidence>
<gene>
    <name evidence="4 9" type="primary">truA</name>
    <name evidence="9" type="ORF">H9849_04270</name>
</gene>
<evidence type="ECO:0000313" key="10">
    <source>
        <dbReference type="Proteomes" id="UP000886805"/>
    </source>
</evidence>
<dbReference type="Proteomes" id="UP000886805">
    <property type="component" value="Unassembled WGS sequence"/>
</dbReference>
<dbReference type="SUPFAM" id="SSF55120">
    <property type="entry name" value="Pseudouridine synthase"/>
    <property type="match status" value="1"/>
</dbReference>
<evidence type="ECO:0000256" key="3">
    <source>
        <dbReference type="ARBA" id="ARBA00023235"/>
    </source>
</evidence>
<dbReference type="AlphaFoldDB" id="A0A9D1X443"/>
<comment type="subunit">
    <text evidence="4">Homodimer.</text>
</comment>
<dbReference type="InterPro" id="IPR001406">
    <property type="entry name" value="PsdUridine_synth_TruA"/>
</dbReference>
<dbReference type="InterPro" id="IPR020094">
    <property type="entry name" value="TruA/RsuA/RluB/E/F_N"/>
</dbReference>
<dbReference type="PANTHER" id="PTHR11142">
    <property type="entry name" value="PSEUDOURIDYLATE SYNTHASE"/>
    <property type="match status" value="1"/>
</dbReference>
<dbReference type="Gene3D" id="3.30.70.580">
    <property type="entry name" value="Pseudouridine synthase I, catalytic domain, N-terminal subdomain"/>
    <property type="match status" value="1"/>
</dbReference>
<dbReference type="CDD" id="cd02570">
    <property type="entry name" value="PseudoU_synth_EcTruA"/>
    <property type="match status" value="1"/>
</dbReference>
<feature type="domain" description="Pseudouridine synthase I TruA alpha/beta" evidence="8">
    <location>
        <begin position="143"/>
        <end position="294"/>
    </location>
</feature>
<dbReference type="PIRSF" id="PIRSF001430">
    <property type="entry name" value="tRNA_psdUrid_synth"/>
    <property type="match status" value="1"/>
</dbReference>
<dbReference type="Pfam" id="PF01416">
    <property type="entry name" value="PseudoU_synth_1"/>
    <property type="match status" value="2"/>
</dbReference>
<dbReference type="InterPro" id="IPR020097">
    <property type="entry name" value="PsdUridine_synth_TruA_a/b_dom"/>
</dbReference>
<keyword evidence="2 4" id="KW-0819">tRNA processing</keyword>
<dbReference type="GO" id="GO:0160147">
    <property type="term" value="F:tRNA pseudouridine(38-40) synthase activity"/>
    <property type="evidence" value="ECO:0007669"/>
    <property type="project" value="UniProtKB-EC"/>
</dbReference>
<protein>
    <recommendedName>
        <fullName evidence="4">tRNA pseudouridine synthase A</fullName>
        <ecNumber evidence="4">5.4.99.12</ecNumber>
    </recommendedName>
    <alternativeName>
        <fullName evidence="4">tRNA pseudouridine(38-40) synthase</fullName>
    </alternativeName>
    <alternativeName>
        <fullName evidence="4">tRNA pseudouridylate synthase I</fullName>
    </alternativeName>
    <alternativeName>
        <fullName evidence="4">tRNA-uridine isomerase I</fullName>
    </alternativeName>
</protein>
<sequence>MKRLKLTVAYDGTNYCGWQVQPGVPTIEGELNKALSRLTGEDIQVIGASRTDAGVHACGNVAVFDSGTPIPGEKMMFALNPHLPEDIRVVDSCEVAADFHPRYCDTRKTYEYHIQTGRTPLPTRRLYSHWLPHRLDVAAMNEAAQYLVGTHDFKSFCAAQTQVKTTVRTVLGITVEERFSDRALSLMETAAGQIRGKQGSIDLGDGQWSCQRQPDKWFIPGNGAENVHPQDIIIRVEGEGFLYNMVRIISGTLIKVGLHGWPPEYVKEILESRDRTRAGETVPAKGLFLKKIEYL</sequence>
<reference evidence="9" key="1">
    <citation type="journal article" date="2021" name="PeerJ">
        <title>Extensive microbial diversity within the chicken gut microbiome revealed by metagenomics and culture.</title>
        <authorList>
            <person name="Gilroy R."/>
            <person name="Ravi A."/>
            <person name="Getino M."/>
            <person name="Pursley I."/>
            <person name="Horton D.L."/>
            <person name="Alikhan N.F."/>
            <person name="Baker D."/>
            <person name="Gharbi K."/>
            <person name="Hall N."/>
            <person name="Watson M."/>
            <person name="Adriaenssens E.M."/>
            <person name="Foster-Nyarko E."/>
            <person name="Jarju S."/>
            <person name="Secka A."/>
            <person name="Antonio M."/>
            <person name="Oren A."/>
            <person name="Chaudhuri R.R."/>
            <person name="La Ragione R."/>
            <person name="Hildebrand F."/>
            <person name="Pallen M.J."/>
        </authorList>
    </citation>
    <scope>NUCLEOTIDE SEQUENCE</scope>
    <source>
        <strain evidence="9">ChiSxjej3B15-1167</strain>
    </source>
</reference>
<comment type="caution">
    <text evidence="9">The sequence shown here is derived from an EMBL/GenBank/DDBJ whole genome shotgun (WGS) entry which is preliminary data.</text>
</comment>
<evidence type="ECO:0000256" key="2">
    <source>
        <dbReference type="ARBA" id="ARBA00022694"/>
    </source>
</evidence>
<dbReference type="EMBL" id="DXEQ01000120">
    <property type="protein sequence ID" value="HIX72216.1"/>
    <property type="molecule type" value="Genomic_DNA"/>
</dbReference>
<dbReference type="InterPro" id="IPR020103">
    <property type="entry name" value="PsdUridine_synth_cat_dom_sf"/>
</dbReference>
<comment type="function">
    <text evidence="4">Formation of pseudouridine at positions 38, 39 and 40 in the anticodon stem and loop of transfer RNAs.</text>
</comment>
<feature type="binding site" evidence="4 6">
    <location>
        <position position="110"/>
    </location>
    <ligand>
        <name>substrate</name>
    </ligand>
</feature>
<comment type="caution">
    <text evidence="4">Lacks conserved residue(s) required for the propagation of feature annotation.</text>
</comment>
<dbReference type="EC" id="5.4.99.12" evidence="4"/>
<evidence type="ECO:0000313" key="9">
    <source>
        <dbReference type="EMBL" id="HIX72216.1"/>
    </source>
</evidence>
<comment type="catalytic activity">
    <reaction evidence="4 7">
        <text>uridine(38/39/40) in tRNA = pseudouridine(38/39/40) in tRNA</text>
        <dbReference type="Rhea" id="RHEA:22376"/>
        <dbReference type="Rhea" id="RHEA-COMP:10085"/>
        <dbReference type="Rhea" id="RHEA-COMP:10087"/>
        <dbReference type="ChEBI" id="CHEBI:65314"/>
        <dbReference type="ChEBI" id="CHEBI:65315"/>
        <dbReference type="EC" id="5.4.99.12"/>
    </reaction>
</comment>
<dbReference type="Gene3D" id="3.30.70.660">
    <property type="entry name" value="Pseudouridine synthase I, catalytic domain, C-terminal subdomain"/>
    <property type="match status" value="1"/>
</dbReference>
<feature type="active site" description="Nucleophile" evidence="4 5">
    <location>
        <position position="52"/>
    </location>
</feature>
<comment type="similarity">
    <text evidence="1 4 7">Belongs to the tRNA pseudouridine synthase TruA family.</text>
</comment>
<dbReference type="PANTHER" id="PTHR11142:SF0">
    <property type="entry name" value="TRNA PSEUDOURIDINE SYNTHASE-LIKE 1"/>
    <property type="match status" value="1"/>
</dbReference>
<reference evidence="9" key="2">
    <citation type="submission" date="2021-04" db="EMBL/GenBank/DDBJ databases">
        <authorList>
            <person name="Gilroy R."/>
        </authorList>
    </citation>
    <scope>NUCLEOTIDE SEQUENCE</scope>
    <source>
        <strain evidence="9">ChiSxjej3B15-1167</strain>
    </source>
</reference>
<feature type="domain" description="Pseudouridine synthase I TruA alpha/beta" evidence="8">
    <location>
        <begin position="8"/>
        <end position="103"/>
    </location>
</feature>